<evidence type="ECO:0000313" key="2">
    <source>
        <dbReference type="EMBL" id="SFK42381.1"/>
    </source>
</evidence>
<accession>A0A1I3ZF69</accession>
<reference evidence="2 3" key="1">
    <citation type="submission" date="2016-10" db="EMBL/GenBank/DDBJ databases">
        <authorList>
            <person name="de Groot N.N."/>
        </authorList>
    </citation>
    <scope>NUCLEOTIDE SEQUENCE [LARGE SCALE GENOMIC DNA]</scope>
    <source>
        <strain evidence="2 3">DSM 19981</strain>
    </source>
</reference>
<feature type="transmembrane region" description="Helical" evidence="1">
    <location>
        <begin position="112"/>
        <end position="137"/>
    </location>
</feature>
<sequence length="177" mass="18646">MVGRPEPSPGLLRRLDDLARAAFPAVCAAVLMIMASGPTGLPTLVPAVALPCIIFWSIFRPGAMPPPAVAVLALLQDLLTLAPLGTGVVTLLVAHGLAVAWRRFLVRQSFVFVWLAFCGFAIGTAGLGWMLTALLAWDLPAPAPSLHQAALSAGLYPAFAFVLGRIHTAMRQAEETV</sequence>
<feature type="transmembrane region" description="Helical" evidence="1">
    <location>
        <begin position="79"/>
        <end position="100"/>
    </location>
</feature>
<keyword evidence="1" id="KW-0812">Transmembrane</keyword>
<dbReference type="OrthoDB" id="7161178at2"/>
<name>A0A1I3ZF69_9PROT</name>
<dbReference type="RefSeq" id="WP_092958521.1">
    <property type="nucleotide sequence ID" value="NZ_FOSQ01000002.1"/>
</dbReference>
<feature type="transmembrane region" description="Helical" evidence="1">
    <location>
        <begin position="41"/>
        <end position="59"/>
    </location>
</feature>
<feature type="transmembrane region" description="Helical" evidence="1">
    <location>
        <begin position="149"/>
        <end position="166"/>
    </location>
</feature>
<dbReference type="EMBL" id="FOSQ01000002">
    <property type="protein sequence ID" value="SFK42381.1"/>
    <property type="molecule type" value="Genomic_DNA"/>
</dbReference>
<keyword evidence="3" id="KW-1185">Reference proteome</keyword>
<dbReference type="STRING" id="1123062.SAMN02745775_102439"/>
<organism evidence="2 3">
    <name type="scientific">Falsiroseomonas stagni DSM 19981</name>
    <dbReference type="NCBI Taxonomy" id="1123062"/>
    <lineage>
        <taxon>Bacteria</taxon>
        <taxon>Pseudomonadati</taxon>
        <taxon>Pseudomonadota</taxon>
        <taxon>Alphaproteobacteria</taxon>
        <taxon>Acetobacterales</taxon>
        <taxon>Roseomonadaceae</taxon>
        <taxon>Falsiroseomonas</taxon>
    </lineage>
</organism>
<gene>
    <name evidence="2" type="ORF">SAMN02745775_102439</name>
</gene>
<proteinExistence type="predicted"/>
<keyword evidence="1" id="KW-0472">Membrane</keyword>
<evidence type="ECO:0000256" key="1">
    <source>
        <dbReference type="SAM" id="Phobius"/>
    </source>
</evidence>
<protein>
    <submittedName>
        <fullName evidence="2">Rod shape-determining protein MreD</fullName>
    </submittedName>
</protein>
<dbReference type="Proteomes" id="UP000199473">
    <property type="component" value="Unassembled WGS sequence"/>
</dbReference>
<dbReference type="AlphaFoldDB" id="A0A1I3ZF69"/>
<keyword evidence="1" id="KW-1133">Transmembrane helix</keyword>
<evidence type="ECO:0000313" key="3">
    <source>
        <dbReference type="Proteomes" id="UP000199473"/>
    </source>
</evidence>